<dbReference type="EMBL" id="JADIKF010000038">
    <property type="protein sequence ID" value="MBM7129882.1"/>
    <property type="molecule type" value="Genomic_DNA"/>
</dbReference>
<reference evidence="1" key="1">
    <citation type="submission" date="2020-10" db="EMBL/GenBank/DDBJ databases">
        <title>Phylogeny of dyella-like bacteria.</title>
        <authorList>
            <person name="Fu J."/>
        </authorList>
    </citation>
    <scope>NUCLEOTIDE SEQUENCE</scope>
    <source>
        <strain evidence="1">DHON07</strain>
    </source>
</reference>
<proteinExistence type="predicted"/>
<evidence type="ECO:0000313" key="1">
    <source>
        <dbReference type="EMBL" id="MBM7129882.1"/>
    </source>
</evidence>
<gene>
    <name evidence="1" type="ORF">ISS99_10115</name>
</gene>
<name>A0ABS2KGJ8_9GAMM</name>
<protein>
    <submittedName>
        <fullName evidence="1">Uncharacterized protein</fullName>
    </submittedName>
</protein>
<accession>A0ABS2KGJ8</accession>
<dbReference type="Proteomes" id="UP001430193">
    <property type="component" value="Unassembled WGS sequence"/>
</dbReference>
<keyword evidence="2" id="KW-1185">Reference proteome</keyword>
<organism evidence="1 2">
    <name type="scientific">Dyella mobilis</name>
    <dbReference type="NCBI Taxonomy" id="1849582"/>
    <lineage>
        <taxon>Bacteria</taxon>
        <taxon>Pseudomonadati</taxon>
        <taxon>Pseudomonadota</taxon>
        <taxon>Gammaproteobacteria</taxon>
        <taxon>Lysobacterales</taxon>
        <taxon>Rhodanobacteraceae</taxon>
        <taxon>Dyella</taxon>
    </lineage>
</organism>
<evidence type="ECO:0000313" key="2">
    <source>
        <dbReference type="Proteomes" id="UP001430193"/>
    </source>
</evidence>
<sequence>METRQRFSVEFKSQGGRMMKVSEKPAAVVARELRKWRQIHFSQPGSELNHHFGPVLTAERI</sequence>
<comment type="caution">
    <text evidence="1">The sequence shown here is derived from an EMBL/GenBank/DDBJ whole genome shotgun (WGS) entry which is preliminary data.</text>
</comment>
<dbReference type="RefSeq" id="WP_204631477.1">
    <property type="nucleotide sequence ID" value="NZ_BSOC01000003.1"/>
</dbReference>